<evidence type="ECO:0000313" key="3">
    <source>
        <dbReference type="Proteomes" id="UP001209878"/>
    </source>
</evidence>
<keyword evidence="1" id="KW-0175">Coiled coil</keyword>
<dbReference type="Gene3D" id="1.20.5.340">
    <property type="match status" value="1"/>
</dbReference>
<comment type="caution">
    <text evidence="2">The sequence shown here is derived from an EMBL/GenBank/DDBJ whole genome shotgun (WGS) entry which is preliminary data.</text>
</comment>
<evidence type="ECO:0000313" key="2">
    <source>
        <dbReference type="EMBL" id="KAK2188867.1"/>
    </source>
</evidence>
<accession>A0AAD9UGR3</accession>
<feature type="coiled-coil region" evidence="1">
    <location>
        <begin position="31"/>
        <end position="72"/>
    </location>
</feature>
<proteinExistence type="predicted"/>
<gene>
    <name evidence="2" type="ORF">NP493_117g02009</name>
</gene>
<reference evidence="2" key="1">
    <citation type="journal article" date="2023" name="Mol. Biol. Evol.">
        <title>Third-Generation Sequencing Reveals the Adaptive Role of the Epigenome in Three Deep-Sea Polychaetes.</title>
        <authorList>
            <person name="Perez M."/>
            <person name="Aroh O."/>
            <person name="Sun Y."/>
            <person name="Lan Y."/>
            <person name="Juniper S.K."/>
            <person name="Young C.R."/>
            <person name="Angers B."/>
            <person name="Qian P.Y."/>
        </authorList>
    </citation>
    <scope>NUCLEOTIDE SEQUENCE</scope>
    <source>
        <strain evidence="2">R07B-5</strain>
    </source>
</reference>
<keyword evidence="3" id="KW-1185">Reference proteome</keyword>
<dbReference type="Proteomes" id="UP001209878">
    <property type="component" value="Unassembled WGS sequence"/>
</dbReference>
<name>A0AAD9UGR3_RIDPI</name>
<sequence>MVMKFIELLNDEEMLRKLKSALYPQALADKLDQLTQTIAGLTYQLESKEKRISALEEKVERLEGEGDKVEQYSRRNNLRCYGIPETGEGEDTTAKGGFTLCNAVASNEVI</sequence>
<protein>
    <submittedName>
        <fullName evidence="2">Uncharacterized protein</fullName>
    </submittedName>
</protein>
<dbReference type="EMBL" id="JAODUO010000120">
    <property type="protein sequence ID" value="KAK2188867.1"/>
    <property type="molecule type" value="Genomic_DNA"/>
</dbReference>
<evidence type="ECO:0000256" key="1">
    <source>
        <dbReference type="SAM" id="Coils"/>
    </source>
</evidence>
<organism evidence="2 3">
    <name type="scientific">Ridgeia piscesae</name>
    <name type="common">Tubeworm</name>
    <dbReference type="NCBI Taxonomy" id="27915"/>
    <lineage>
        <taxon>Eukaryota</taxon>
        <taxon>Metazoa</taxon>
        <taxon>Spiralia</taxon>
        <taxon>Lophotrochozoa</taxon>
        <taxon>Annelida</taxon>
        <taxon>Polychaeta</taxon>
        <taxon>Sedentaria</taxon>
        <taxon>Canalipalpata</taxon>
        <taxon>Sabellida</taxon>
        <taxon>Siboglinidae</taxon>
        <taxon>Ridgeia</taxon>
    </lineage>
</organism>
<dbReference type="AlphaFoldDB" id="A0AAD9UGR3"/>